<dbReference type="Gene3D" id="2.30.29.30">
    <property type="entry name" value="Pleckstrin-homology domain (PH domain)/Phosphotyrosine-binding domain (PTB)"/>
    <property type="match status" value="1"/>
</dbReference>
<dbReference type="SUPFAM" id="SSF46458">
    <property type="entry name" value="Globin-like"/>
    <property type="match status" value="1"/>
</dbReference>
<dbReference type="CDD" id="cd01040">
    <property type="entry name" value="Mb-like"/>
    <property type="match status" value="1"/>
</dbReference>
<dbReference type="InterPro" id="IPR012292">
    <property type="entry name" value="Globin/Proto"/>
</dbReference>
<organism evidence="2">
    <name type="scientific">Klosneuvirus KNV1</name>
    <dbReference type="NCBI Taxonomy" id="1977640"/>
    <lineage>
        <taxon>Viruses</taxon>
        <taxon>Varidnaviria</taxon>
        <taxon>Bamfordvirae</taxon>
        <taxon>Nucleocytoviricota</taxon>
        <taxon>Megaviricetes</taxon>
        <taxon>Imitervirales</taxon>
        <taxon>Mimiviridae</taxon>
        <taxon>Klosneuvirinae</taxon>
        <taxon>Klosneuvirus</taxon>
    </lineage>
</organism>
<dbReference type="SUPFAM" id="SSF50729">
    <property type="entry name" value="PH domain-like"/>
    <property type="match status" value="1"/>
</dbReference>
<dbReference type="InterPro" id="IPR009050">
    <property type="entry name" value="Globin-like_sf"/>
</dbReference>
<dbReference type="GO" id="GO:0020037">
    <property type="term" value="F:heme binding"/>
    <property type="evidence" value="ECO:0007669"/>
    <property type="project" value="InterPro"/>
</dbReference>
<dbReference type="EMBL" id="KY684111">
    <property type="protein sequence ID" value="ARF12220.1"/>
    <property type="molecule type" value="Genomic_DNA"/>
</dbReference>
<evidence type="ECO:0000256" key="1">
    <source>
        <dbReference type="SAM" id="MobiDB-lite"/>
    </source>
</evidence>
<accession>A0A1V0SKG7</accession>
<name>A0A1V0SKG7_9VIRU</name>
<gene>
    <name evidence="2" type="ORF">Klosneuvirus_4_35</name>
</gene>
<proteinExistence type="predicted"/>
<protein>
    <submittedName>
        <fullName evidence="2">Uncharacterized protein</fullName>
    </submittedName>
</protein>
<feature type="region of interest" description="Disordered" evidence="1">
    <location>
        <begin position="32"/>
        <end position="64"/>
    </location>
</feature>
<sequence>MQKKFNINTELARQIADKNMIKIVDHNSAYISPNNMTPSPGSSNKTPDTGNTSNYSLYDSPGSATSDTTIPFNDNTYDAISSVKVLSQIDEIPFRMINIKVSPGIIEKRKIFENSRAKDDQSFVKPPLTRKRSKSVTDDLIPKVLKKTVSYEHLTMPILGKTKSIQNPILLKDETSIEDVVNFIFHKRLKLDNIDTKEWCVILRNNLILNYKTLCRQSPETIDRLKLPLALETELKSLIMSKNGEFYQIKTMSDITVQIKIKIKKSFNFLKENQKARNIFYEEFYKLLFNINKPFEKLFKGTGMVARSEALFDNLNLIIKFLEEDDIREDINKIATKYIIYGIDNKCLSAYAYALSETFIKSMDIDYVDERIKEAWFVIAKLFGEHIIKQYDIIRHGKNYYIYYRKHKKWHKCFCRITHDKLYLSTYPRNEIYFDFNLSDITNIDVLDPSDHRITKQTIFCISIEYDNEINETHFICVDTKEIMTSIYNDLKIRVEAYDHVK</sequence>
<dbReference type="GO" id="GO:0019825">
    <property type="term" value="F:oxygen binding"/>
    <property type="evidence" value="ECO:0007669"/>
    <property type="project" value="InterPro"/>
</dbReference>
<dbReference type="InterPro" id="IPR044399">
    <property type="entry name" value="Mb-like_M"/>
</dbReference>
<dbReference type="Gene3D" id="1.10.490.10">
    <property type="entry name" value="Globins"/>
    <property type="match status" value="1"/>
</dbReference>
<dbReference type="InterPro" id="IPR011993">
    <property type="entry name" value="PH-like_dom_sf"/>
</dbReference>
<reference evidence="2" key="1">
    <citation type="journal article" date="2017" name="Science">
        <title>Giant viruses with an expanded complement of translation system components.</title>
        <authorList>
            <person name="Schulz F."/>
            <person name="Yutin N."/>
            <person name="Ivanova N.N."/>
            <person name="Ortega D.R."/>
            <person name="Lee T.K."/>
            <person name="Vierheilig J."/>
            <person name="Daims H."/>
            <person name="Horn M."/>
            <person name="Wagner M."/>
            <person name="Jensen G.J."/>
            <person name="Kyrpides N.C."/>
            <person name="Koonin E.V."/>
            <person name="Woyke T."/>
        </authorList>
    </citation>
    <scope>NUCLEOTIDE SEQUENCE</scope>
    <source>
        <strain evidence="2">KNV1</strain>
    </source>
</reference>
<evidence type="ECO:0000313" key="2">
    <source>
        <dbReference type="EMBL" id="ARF12220.1"/>
    </source>
</evidence>